<proteinExistence type="predicted"/>
<organism evidence="2 3">
    <name type="scientific">Candidatus Buchananbacteria bacterium RBG_13_36_9</name>
    <dbReference type="NCBI Taxonomy" id="1797530"/>
    <lineage>
        <taxon>Bacteria</taxon>
        <taxon>Candidatus Buchananiibacteriota</taxon>
    </lineage>
</organism>
<accession>A0A1G1XNX0</accession>
<evidence type="ECO:0000256" key="1">
    <source>
        <dbReference type="SAM" id="Phobius"/>
    </source>
</evidence>
<keyword evidence="1" id="KW-1133">Transmembrane helix</keyword>
<reference evidence="2 3" key="1">
    <citation type="journal article" date="2016" name="Nat. Commun.">
        <title>Thousands of microbial genomes shed light on interconnected biogeochemical processes in an aquifer system.</title>
        <authorList>
            <person name="Anantharaman K."/>
            <person name="Brown C.T."/>
            <person name="Hug L.A."/>
            <person name="Sharon I."/>
            <person name="Castelle C.J."/>
            <person name="Probst A.J."/>
            <person name="Thomas B.C."/>
            <person name="Singh A."/>
            <person name="Wilkins M.J."/>
            <person name="Karaoz U."/>
            <person name="Brodie E.L."/>
            <person name="Williams K.H."/>
            <person name="Hubbard S.S."/>
            <person name="Banfield J.F."/>
        </authorList>
    </citation>
    <scope>NUCLEOTIDE SEQUENCE [LARGE SCALE GENOMIC DNA]</scope>
</reference>
<dbReference type="AlphaFoldDB" id="A0A1G1XNX0"/>
<protein>
    <submittedName>
        <fullName evidence="2">Uncharacterized protein</fullName>
    </submittedName>
</protein>
<keyword evidence="1" id="KW-0812">Transmembrane</keyword>
<feature type="transmembrane region" description="Helical" evidence="1">
    <location>
        <begin position="47"/>
        <end position="67"/>
    </location>
</feature>
<comment type="caution">
    <text evidence="2">The sequence shown here is derived from an EMBL/GenBank/DDBJ whole genome shotgun (WGS) entry which is preliminary data.</text>
</comment>
<feature type="transmembrane region" description="Helical" evidence="1">
    <location>
        <begin position="21"/>
        <end position="41"/>
    </location>
</feature>
<name>A0A1G1XNX0_9BACT</name>
<keyword evidence="1" id="KW-0472">Membrane</keyword>
<evidence type="ECO:0000313" key="3">
    <source>
        <dbReference type="Proteomes" id="UP000176498"/>
    </source>
</evidence>
<gene>
    <name evidence="2" type="ORF">A2Y82_02630</name>
</gene>
<sequence length="73" mass="8044">MFIKTKEEEMKKIALFLYKNFPISLGILAAMVFFTALAVLAPGYGNVTSVLGALIGCSIIEALRYFGRKVIKI</sequence>
<evidence type="ECO:0000313" key="2">
    <source>
        <dbReference type="EMBL" id="OGY41748.1"/>
    </source>
</evidence>
<dbReference type="EMBL" id="MHHZ01000014">
    <property type="protein sequence ID" value="OGY41748.1"/>
    <property type="molecule type" value="Genomic_DNA"/>
</dbReference>
<dbReference type="Proteomes" id="UP000176498">
    <property type="component" value="Unassembled WGS sequence"/>
</dbReference>